<feature type="transmembrane region" description="Helical" evidence="1">
    <location>
        <begin position="351"/>
        <end position="368"/>
    </location>
</feature>
<comment type="caution">
    <text evidence="2">The sequence shown here is derived from an EMBL/GenBank/DDBJ whole genome shotgun (WGS) entry which is preliminary data.</text>
</comment>
<dbReference type="Proteomes" id="UP001595556">
    <property type="component" value="Unassembled WGS sequence"/>
</dbReference>
<dbReference type="CDD" id="cd13134">
    <property type="entry name" value="MATE_like_8"/>
    <property type="match status" value="1"/>
</dbReference>
<organism evidence="2 3">
    <name type="scientific">Piscinibacterium candidicorallinum</name>
    <dbReference type="NCBI Taxonomy" id="1793872"/>
    <lineage>
        <taxon>Bacteria</taxon>
        <taxon>Pseudomonadati</taxon>
        <taxon>Pseudomonadota</taxon>
        <taxon>Betaproteobacteria</taxon>
        <taxon>Burkholderiales</taxon>
        <taxon>Piscinibacterium</taxon>
    </lineage>
</organism>
<keyword evidence="1" id="KW-0812">Transmembrane</keyword>
<feature type="transmembrane region" description="Helical" evidence="1">
    <location>
        <begin position="282"/>
        <end position="308"/>
    </location>
</feature>
<feature type="transmembrane region" description="Helical" evidence="1">
    <location>
        <begin position="420"/>
        <end position="440"/>
    </location>
</feature>
<dbReference type="PANTHER" id="PTHR42925">
    <property type="entry name" value="MULTIDRUG AND TOXIN EFFLUX PROTEIN MATE FAMILY"/>
    <property type="match status" value="1"/>
</dbReference>
<feature type="transmembrane region" description="Helical" evidence="1">
    <location>
        <begin position="43"/>
        <end position="63"/>
    </location>
</feature>
<sequence>MAYPLLGELLLGVGVGLVATLLASRVSDTSAAALGLTGHLTTLLFILFRVIGAGVSVVVAQGLGSAADGGNSITAAHSSAAQAVARASLGASTWAGLLIALATAVFAQPLLRLMNAPDAVFALAFPLLLWLAPAMLLDAWNAALASVTRAHLHGQAALRVIVIVNAAHLGLAALLMLGTPTLPGTDLALPALGLTGFAIAMLVSRVLGVALHLWVWRSKLDLVPRWSDWWTLPWKKLDGVLRIGIPAAAENVLYRVCFMVSVAVAGQLGAQGLAAQAYVLQINYLTLMAGLSIGLAAEIVVGHLAGAGRLHVADRLVRRALARALLLSGLVAGTAALLAPWLMRLFTQDEAIIALAVKLLAISVLLELGRSFNLVVINALRGVGDVKFPFAAGATSMVIVLAGASWWLGARPSDESGSALGPLGWGLVGVWLAYAADEWVRGLIMWGRWRSRAWVPLAHAARRRARRAAWPG</sequence>
<name>A0ABV7H6N3_9BURK</name>
<keyword evidence="1" id="KW-1133">Transmembrane helix</keyword>
<proteinExistence type="predicted"/>
<dbReference type="PANTHER" id="PTHR42925:SF2">
    <property type="entry name" value="NA+ DRIVEN MULTIDRUG EFFLUX PUMP"/>
    <property type="match status" value="1"/>
</dbReference>
<evidence type="ECO:0000313" key="2">
    <source>
        <dbReference type="EMBL" id="MFC3148201.1"/>
    </source>
</evidence>
<evidence type="ECO:0000256" key="1">
    <source>
        <dbReference type="SAM" id="Phobius"/>
    </source>
</evidence>
<feature type="transmembrane region" description="Helical" evidence="1">
    <location>
        <begin position="388"/>
        <end position="408"/>
    </location>
</feature>
<feature type="transmembrane region" description="Helical" evidence="1">
    <location>
        <begin position="84"/>
        <end position="107"/>
    </location>
</feature>
<dbReference type="RefSeq" id="WP_377303914.1">
    <property type="nucleotide sequence ID" value="NZ_CP180191.1"/>
</dbReference>
<gene>
    <name evidence="2" type="ORF">ACFOEN_11155</name>
</gene>
<feature type="transmembrane region" description="Helical" evidence="1">
    <location>
        <begin position="189"/>
        <end position="215"/>
    </location>
</feature>
<dbReference type="InterPro" id="IPR047135">
    <property type="entry name" value="YsiQ"/>
</dbReference>
<protein>
    <submittedName>
        <fullName evidence="2">MATE family efflux transporter</fullName>
    </submittedName>
</protein>
<feature type="transmembrane region" description="Helical" evidence="1">
    <location>
        <begin position="320"/>
        <end position="339"/>
    </location>
</feature>
<dbReference type="InterPro" id="IPR002528">
    <property type="entry name" value="MATE_fam"/>
</dbReference>
<dbReference type="Pfam" id="PF01554">
    <property type="entry name" value="MatE"/>
    <property type="match status" value="2"/>
</dbReference>
<keyword evidence="1" id="KW-0472">Membrane</keyword>
<feature type="transmembrane region" description="Helical" evidence="1">
    <location>
        <begin position="252"/>
        <end position="270"/>
    </location>
</feature>
<keyword evidence="3" id="KW-1185">Reference proteome</keyword>
<feature type="transmembrane region" description="Helical" evidence="1">
    <location>
        <begin position="156"/>
        <end position="177"/>
    </location>
</feature>
<evidence type="ECO:0000313" key="3">
    <source>
        <dbReference type="Proteomes" id="UP001595556"/>
    </source>
</evidence>
<feature type="transmembrane region" description="Helical" evidence="1">
    <location>
        <begin position="119"/>
        <end position="144"/>
    </location>
</feature>
<dbReference type="EMBL" id="JBHRTI010000004">
    <property type="protein sequence ID" value="MFC3148201.1"/>
    <property type="molecule type" value="Genomic_DNA"/>
</dbReference>
<reference evidence="3" key="1">
    <citation type="journal article" date="2019" name="Int. J. Syst. Evol. Microbiol.">
        <title>The Global Catalogue of Microorganisms (GCM) 10K type strain sequencing project: providing services to taxonomists for standard genome sequencing and annotation.</title>
        <authorList>
            <consortium name="The Broad Institute Genomics Platform"/>
            <consortium name="The Broad Institute Genome Sequencing Center for Infectious Disease"/>
            <person name="Wu L."/>
            <person name="Ma J."/>
        </authorList>
    </citation>
    <scope>NUCLEOTIDE SEQUENCE [LARGE SCALE GENOMIC DNA]</scope>
    <source>
        <strain evidence="3">KCTC 52168</strain>
    </source>
</reference>
<accession>A0ABV7H6N3</accession>